<reference evidence="1" key="1">
    <citation type="submission" date="2021-01" db="EMBL/GenBank/DDBJ databases">
        <title>Adiantum capillus-veneris genome.</title>
        <authorList>
            <person name="Fang Y."/>
            <person name="Liao Q."/>
        </authorList>
    </citation>
    <scope>NUCLEOTIDE SEQUENCE</scope>
    <source>
        <strain evidence="1">H3</strain>
        <tissue evidence="1">Leaf</tissue>
    </source>
</reference>
<name>A0A9D4ZNU0_ADICA</name>
<gene>
    <name evidence="1" type="ORF">GOP47_0002176</name>
</gene>
<organism evidence="1 2">
    <name type="scientific">Adiantum capillus-veneris</name>
    <name type="common">Maidenhair fern</name>
    <dbReference type="NCBI Taxonomy" id="13818"/>
    <lineage>
        <taxon>Eukaryota</taxon>
        <taxon>Viridiplantae</taxon>
        <taxon>Streptophyta</taxon>
        <taxon>Embryophyta</taxon>
        <taxon>Tracheophyta</taxon>
        <taxon>Polypodiopsida</taxon>
        <taxon>Polypodiidae</taxon>
        <taxon>Polypodiales</taxon>
        <taxon>Pteridineae</taxon>
        <taxon>Pteridaceae</taxon>
        <taxon>Vittarioideae</taxon>
        <taxon>Adiantum</taxon>
    </lineage>
</organism>
<dbReference type="EMBL" id="JABFUD020000003">
    <property type="protein sequence ID" value="KAI5082433.1"/>
    <property type="molecule type" value="Genomic_DNA"/>
</dbReference>
<accession>A0A9D4ZNU0</accession>
<evidence type="ECO:0000313" key="1">
    <source>
        <dbReference type="EMBL" id="KAI5082433.1"/>
    </source>
</evidence>
<keyword evidence="2" id="KW-1185">Reference proteome</keyword>
<dbReference type="AlphaFoldDB" id="A0A9D4ZNU0"/>
<protein>
    <submittedName>
        <fullName evidence="1">Uncharacterized protein</fullName>
    </submittedName>
</protein>
<comment type="caution">
    <text evidence="1">The sequence shown here is derived from an EMBL/GenBank/DDBJ whole genome shotgun (WGS) entry which is preliminary data.</text>
</comment>
<sequence>RQLACRKAAICEREKAAQLLAHGENAASELQGRPGRGCCTRSRSRRCIGGVASEWVGQALLQKKEFVEQVRPKICGGQGNKVTWRSPCRAACRGELGLVCGGHREHQVLHASRRR</sequence>
<feature type="non-terminal residue" evidence="1">
    <location>
        <position position="1"/>
    </location>
</feature>
<evidence type="ECO:0000313" key="2">
    <source>
        <dbReference type="Proteomes" id="UP000886520"/>
    </source>
</evidence>
<proteinExistence type="predicted"/>
<dbReference type="Proteomes" id="UP000886520">
    <property type="component" value="Chromosome 2"/>
</dbReference>